<protein>
    <submittedName>
        <fullName evidence="2">Uncharacterized protein</fullName>
    </submittedName>
</protein>
<keyword evidence="1" id="KW-0812">Transmembrane</keyword>
<accession>F4MWP7</accession>
<gene>
    <name evidence="2" type="ORF">YEW_LG48070</name>
</gene>
<keyword evidence="1" id="KW-1133">Transmembrane helix</keyword>
<evidence type="ECO:0000256" key="1">
    <source>
        <dbReference type="SAM" id="Phobius"/>
    </source>
</evidence>
<feature type="transmembrane region" description="Helical" evidence="1">
    <location>
        <begin position="66"/>
        <end position="83"/>
    </location>
</feature>
<proteinExistence type="predicted"/>
<organism evidence="2">
    <name type="scientific">Yersinia enterocolitica W22703</name>
    <dbReference type="NCBI Taxonomy" id="913028"/>
    <lineage>
        <taxon>Bacteria</taxon>
        <taxon>Pseudomonadati</taxon>
        <taxon>Pseudomonadota</taxon>
        <taxon>Gammaproteobacteria</taxon>
        <taxon>Enterobacterales</taxon>
        <taxon>Yersiniaceae</taxon>
        <taxon>Yersinia</taxon>
    </lineage>
</organism>
<name>F4MWP7_YEREN</name>
<sequence>MLHQLIGQPRQASIVATTAMTIPPLTYLALLSTAKGNVGRGQWWKHGLPPIGTVVCVWLAPQWLDAVVIISYLLYGTAVLLYLRPVRIAYNRFR</sequence>
<dbReference type="AlphaFoldDB" id="F4MWP7"/>
<dbReference type="EMBL" id="FR718521">
    <property type="protein sequence ID" value="CBX70255.1"/>
    <property type="molecule type" value="Genomic_DNA"/>
</dbReference>
<evidence type="ECO:0000313" key="2">
    <source>
        <dbReference type="EMBL" id="CBX70255.1"/>
    </source>
</evidence>
<feature type="transmembrane region" description="Helical" evidence="1">
    <location>
        <begin position="12"/>
        <end position="31"/>
    </location>
</feature>
<reference evidence="2" key="1">
    <citation type="journal article" date="2011" name="BMC Genomics">
        <title>Shotgun sequencing of Yersinia enterocolitica strain W22703 (biotype 2, serotype O:9): genomic evidence for oscillation between invertebrates and mammals.</title>
        <authorList>
            <person name="Fuchs T.M."/>
            <person name="Brandt K."/>
            <person name="Starke M."/>
            <person name="Rattei T."/>
        </authorList>
    </citation>
    <scope>NUCLEOTIDE SEQUENCE</scope>
</reference>
<keyword evidence="1" id="KW-0472">Membrane</keyword>